<evidence type="ECO:0000256" key="9">
    <source>
        <dbReference type="ARBA" id="ARBA00023212"/>
    </source>
</evidence>
<evidence type="ECO:0000256" key="8">
    <source>
        <dbReference type="ARBA" id="ARBA00023203"/>
    </source>
</evidence>
<feature type="coiled-coil region" evidence="14">
    <location>
        <begin position="315"/>
        <end position="353"/>
    </location>
</feature>
<keyword evidence="6" id="KW-0597">Phosphoprotein</keyword>
<feature type="coiled-coil region" evidence="14">
    <location>
        <begin position="100"/>
        <end position="157"/>
    </location>
</feature>
<proteinExistence type="predicted"/>
<feature type="non-terminal residue" evidence="17">
    <location>
        <position position="1"/>
    </location>
</feature>
<evidence type="ECO:0000256" key="13">
    <source>
        <dbReference type="ARBA" id="ARBA00083857"/>
    </source>
</evidence>
<feature type="compositionally biased region" description="Basic and acidic residues" evidence="15">
    <location>
        <begin position="473"/>
        <end position="492"/>
    </location>
</feature>
<keyword evidence="10" id="KW-0393">Immunoglobulin domain</keyword>
<sequence>LHFFYIFTKILLSSSKPVQKSYVPKLHKGDVKDKFEAMQKAREERNQRRSRDEKQRRKEQYVREREWNRRKQEMKELLGSDEDDDTKVSKVEKGYVPKLIGTVKGKFAEMEKQRQEEERKRMEEERKRRIEQDMIEKRKIQRELAKKAQEIDDFNNTGTESAAEEGDDSLLVTVVPVKSTRTPGKMKIISENTEKERAEQSKTQDEEMKLKYEEQNQFLKEPKCLSFVKGENENNETPEPLSPGKLKVTFEELERQRQANQRRQAEEEARQRLEEERRAFEEARQQMASARFINEGGDEESENPIKEFRPGKLRLSFEEIERQRREEEKRKAEEDARRRIEEEKRAFAEARKNMVLDDESPEMFKTFSQESLIPGKLEINFEELLKQKMEEEKRRTEEERRQKLEMERQEFQQLRQEMGQLEEESETFELSKEYEELLKLKRSGSIQAKNLKSKFEKIGQLSQEEIQKKIEEERAKRRAMDEEIREREAEKFQEDDDVDVIPAKKSEAPFTHKVNMKARFEQMARAREEEEQRRIEEQKLLRMQFEQKEIDAALQKKREEEEEEEGSIINGSTCEDEDQARSGAPWFKKSLKNTSVVDGEPVRFTVKITGEPKPEVTWWFEGEMLQDSEDYQYIERGETYCLYLPETFPEDEGEYMCKAVNNRGSAASTCILTIESKS</sequence>
<keyword evidence="9" id="KW-0206">Cytoskeleton</keyword>
<evidence type="ECO:0000256" key="11">
    <source>
        <dbReference type="ARBA" id="ARBA00058759"/>
    </source>
</evidence>
<dbReference type="EMBL" id="VXBQ01016894">
    <property type="protein sequence ID" value="NXO73803.1"/>
    <property type="molecule type" value="Genomic_DNA"/>
</dbReference>
<dbReference type="InterPro" id="IPR013098">
    <property type="entry name" value="Ig_I-set"/>
</dbReference>
<evidence type="ECO:0000259" key="16">
    <source>
        <dbReference type="PROSITE" id="PS50835"/>
    </source>
</evidence>
<dbReference type="InterPro" id="IPR013783">
    <property type="entry name" value="Ig-like_fold"/>
</dbReference>
<dbReference type="PROSITE" id="PS50835">
    <property type="entry name" value="IG_LIKE"/>
    <property type="match status" value="1"/>
</dbReference>
<organism evidence="17 18">
    <name type="scientific">Phainopepla nitens</name>
    <name type="common">Phainopepla</name>
    <dbReference type="NCBI Taxonomy" id="161653"/>
    <lineage>
        <taxon>Eukaryota</taxon>
        <taxon>Metazoa</taxon>
        <taxon>Chordata</taxon>
        <taxon>Craniata</taxon>
        <taxon>Vertebrata</taxon>
        <taxon>Euteleostomi</taxon>
        <taxon>Archelosauria</taxon>
        <taxon>Archosauria</taxon>
        <taxon>Dinosauria</taxon>
        <taxon>Saurischia</taxon>
        <taxon>Theropoda</taxon>
        <taxon>Coelurosauria</taxon>
        <taxon>Aves</taxon>
        <taxon>Neognathae</taxon>
        <taxon>Neoaves</taxon>
        <taxon>Telluraves</taxon>
        <taxon>Australaves</taxon>
        <taxon>Passeriformes</taxon>
        <taxon>Bombycillidae</taxon>
        <taxon>Phainopepla</taxon>
    </lineage>
</organism>
<dbReference type="GO" id="GO:0005856">
    <property type="term" value="C:cytoskeleton"/>
    <property type="evidence" value="ECO:0007669"/>
    <property type="project" value="UniProtKB-SubCell"/>
</dbReference>
<protein>
    <recommendedName>
        <fullName evidence="12">Nexilin</fullName>
    </recommendedName>
    <alternativeName>
        <fullName evidence="13">F-actin-binding protein</fullName>
    </alternativeName>
</protein>
<keyword evidence="8" id="KW-0009">Actin-binding</keyword>
<dbReference type="AlphaFoldDB" id="A0A7L1ULW1"/>
<evidence type="ECO:0000313" key="17">
    <source>
        <dbReference type="EMBL" id="NXO73803.1"/>
    </source>
</evidence>
<dbReference type="GO" id="GO:0003779">
    <property type="term" value="F:actin binding"/>
    <property type="evidence" value="ECO:0007669"/>
    <property type="project" value="UniProtKB-KW"/>
</dbReference>
<keyword evidence="18" id="KW-1185">Reference proteome</keyword>
<keyword evidence="5" id="KW-0963">Cytoplasm</keyword>
<dbReference type="GO" id="GO:0005912">
    <property type="term" value="C:adherens junction"/>
    <property type="evidence" value="ECO:0007669"/>
    <property type="project" value="UniProtKB-SubCell"/>
</dbReference>
<keyword evidence="7" id="KW-0965">Cell junction</keyword>
<dbReference type="Proteomes" id="UP000579685">
    <property type="component" value="Unassembled WGS sequence"/>
</dbReference>
<gene>
    <name evidence="17" type="primary">Nexn</name>
    <name evidence="17" type="ORF">PHANIT_R03224</name>
</gene>
<reference evidence="17 18" key="1">
    <citation type="submission" date="2019-09" db="EMBL/GenBank/DDBJ databases">
        <title>Bird 10,000 Genomes (B10K) Project - Family phase.</title>
        <authorList>
            <person name="Zhang G."/>
        </authorList>
    </citation>
    <scope>NUCLEOTIDE SEQUENCE [LARGE SCALE GENOMIC DNA]</scope>
    <source>
        <strain evidence="17">B10K-DU-002-32</strain>
        <tissue evidence="17">Muscle</tissue>
    </source>
</reference>
<dbReference type="InterPro" id="IPR036179">
    <property type="entry name" value="Ig-like_dom_sf"/>
</dbReference>
<evidence type="ECO:0000256" key="6">
    <source>
        <dbReference type="ARBA" id="ARBA00022553"/>
    </source>
</evidence>
<comment type="function">
    <text evidence="11">Involved in regulating cell migration through association with the actin cytoskeleton. Has an essential role in the maintenance of Z line and sarcomere integrity.</text>
</comment>
<dbReference type="GO" id="GO:0030018">
    <property type="term" value="C:Z disc"/>
    <property type="evidence" value="ECO:0007669"/>
    <property type="project" value="UniProtKB-SubCell"/>
</dbReference>
<evidence type="ECO:0000313" key="18">
    <source>
        <dbReference type="Proteomes" id="UP000579685"/>
    </source>
</evidence>
<dbReference type="GO" id="GO:0008053">
    <property type="term" value="P:mitochondrial fusion"/>
    <property type="evidence" value="ECO:0007669"/>
    <property type="project" value="TreeGrafter"/>
</dbReference>
<accession>A0A7L1ULW1</accession>
<evidence type="ECO:0000256" key="5">
    <source>
        <dbReference type="ARBA" id="ARBA00022490"/>
    </source>
</evidence>
<dbReference type="PANTHER" id="PTHR21508">
    <property type="entry name" value="MITOGUARDIN"/>
    <property type="match status" value="1"/>
</dbReference>
<dbReference type="InterPro" id="IPR003599">
    <property type="entry name" value="Ig_sub"/>
</dbReference>
<dbReference type="Gene3D" id="2.60.40.10">
    <property type="entry name" value="Immunoglobulins"/>
    <property type="match status" value="1"/>
</dbReference>
<feature type="region of interest" description="Disordered" evidence="15">
    <location>
        <begin position="555"/>
        <end position="579"/>
    </location>
</feature>
<dbReference type="PANTHER" id="PTHR21508:SF4">
    <property type="entry name" value="MITOGUARDIN 2"/>
    <property type="match status" value="1"/>
</dbReference>
<evidence type="ECO:0000256" key="4">
    <source>
        <dbReference type="ARBA" id="ARBA00011385"/>
    </source>
</evidence>
<dbReference type="FunFam" id="2.60.40.10:FF:000164">
    <property type="entry name" value="nexilin isoform X1"/>
    <property type="match status" value="1"/>
</dbReference>
<evidence type="ECO:0000256" key="12">
    <source>
        <dbReference type="ARBA" id="ARBA00070929"/>
    </source>
</evidence>
<evidence type="ECO:0000256" key="10">
    <source>
        <dbReference type="ARBA" id="ARBA00023319"/>
    </source>
</evidence>
<evidence type="ECO:0000256" key="15">
    <source>
        <dbReference type="SAM" id="MobiDB-lite"/>
    </source>
</evidence>
<evidence type="ECO:0000256" key="7">
    <source>
        <dbReference type="ARBA" id="ARBA00022949"/>
    </source>
</evidence>
<evidence type="ECO:0000256" key="14">
    <source>
        <dbReference type="SAM" id="Coils"/>
    </source>
</evidence>
<dbReference type="SUPFAM" id="SSF48726">
    <property type="entry name" value="Immunoglobulin"/>
    <property type="match status" value="1"/>
</dbReference>
<comment type="subunit">
    <text evidence="4">Interacts with F-actin.</text>
</comment>
<keyword evidence="14" id="KW-0175">Coiled coil</keyword>
<feature type="non-terminal residue" evidence="17">
    <location>
        <position position="678"/>
    </location>
</feature>
<comment type="subcellular location">
    <subcellularLocation>
        <location evidence="3">Cell junction</location>
        <location evidence="3">Adherens junction</location>
    </subcellularLocation>
    <subcellularLocation>
        <location evidence="2">Cytoplasm</location>
        <location evidence="2">Cytoskeleton</location>
    </subcellularLocation>
    <subcellularLocation>
        <location evidence="1">Cytoplasm</location>
        <location evidence="1">Myofibril</location>
        <location evidence="1">Sarcomere</location>
        <location evidence="1">Z line</location>
    </subcellularLocation>
</comment>
<feature type="region of interest" description="Disordered" evidence="15">
    <location>
        <begin position="473"/>
        <end position="504"/>
    </location>
</feature>
<feature type="region of interest" description="Disordered" evidence="15">
    <location>
        <begin position="33"/>
        <end position="64"/>
    </location>
</feature>
<evidence type="ECO:0000256" key="3">
    <source>
        <dbReference type="ARBA" id="ARBA00004536"/>
    </source>
</evidence>
<dbReference type="InterPro" id="IPR007110">
    <property type="entry name" value="Ig-like_dom"/>
</dbReference>
<evidence type="ECO:0000256" key="1">
    <source>
        <dbReference type="ARBA" id="ARBA00004216"/>
    </source>
</evidence>
<dbReference type="Pfam" id="PF07679">
    <property type="entry name" value="I-set"/>
    <property type="match status" value="1"/>
</dbReference>
<name>A0A7L1ULW1_PHANI</name>
<feature type="coiled-coil region" evidence="14">
    <location>
        <begin position="379"/>
        <end position="431"/>
    </location>
</feature>
<dbReference type="SMART" id="SM00409">
    <property type="entry name" value="IG"/>
    <property type="match status" value="1"/>
</dbReference>
<feature type="domain" description="Ig-like" evidence="16">
    <location>
        <begin position="585"/>
        <end position="673"/>
    </location>
</feature>
<comment type="caution">
    <text evidence="17">The sequence shown here is derived from an EMBL/GenBank/DDBJ whole genome shotgun (WGS) entry which is preliminary data.</text>
</comment>
<evidence type="ECO:0000256" key="2">
    <source>
        <dbReference type="ARBA" id="ARBA00004245"/>
    </source>
</evidence>
<feature type="region of interest" description="Disordered" evidence="15">
    <location>
        <begin position="252"/>
        <end position="284"/>
    </location>
</feature>